<evidence type="ECO:0000256" key="5">
    <source>
        <dbReference type="ARBA" id="ARBA00022692"/>
    </source>
</evidence>
<comment type="subcellular location">
    <subcellularLocation>
        <location evidence="1">Membrane</location>
        <topology evidence="1">Multi-pass membrane protein</topology>
    </subcellularLocation>
</comment>
<keyword evidence="4" id="KW-0443">Lipid metabolism</keyword>
<dbReference type="PROSITE" id="PS50922">
    <property type="entry name" value="TLC"/>
    <property type="match status" value="1"/>
</dbReference>
<organism evidence="12 13">
    <name type="scientific">Myodes glareolus</name>
    <name type="common">Bank vole</name>
    <name type="synonym">Clethrionomys glareolus</name>
    <dbReference type="NCBI Taxonomy" id="447135"/>
    <lineage>
        <taxon>Eukaryota</taxon>
        <taxon>Metazoa</taxon>
        <taxon>Chordata</taxon>
        <taxon>Craniata</taxon>
        <taxon>Vertebrata</taxon>
        <taxon>Euteleostomi</taxon>
        <taxon>Mammalia</taxon>
        <taxon>Eutheria</taxon>
        <taxon>Euarchontoglires</taxon>
        <taxon>Glires</taxon>
        <taxon>Rodentia</taxon>
        <taxon>Myomorpha</taxon>
        <taxon>Muroidea</taxon>
        <taxon>Cricetidae</taxon>
        <taxon>Arvicolinae</taxon>
        <taxon>Myodes</taxon>
    </lineage>
</organism>
<dbReference type="InterPro" id="IPR016439">
    <property type="entry name" value="Lag1/Lac1-like"/>
</dbReference>
<feature type="transmembrane region" description="Helical" evidence="10">
    <location>
        <begin position="121"/>
        <end position="143"/>
    </location>
</feature>
<evidence type="ECO:0000313" key="13">
    <source>
        <dbReference type="Proteomes" id="UP001488838"/>
    </source>
</evidence>
<comment type="pathway">
    <text evidence="3">Sphingolipid metabolism.</text>
</comment>
<protein>
    <recommendedName>
        <fullName evidence="11">TLC domain-containing protein</fullName>
    </recommendedName>
</protein>
<evidence type="ECO:0000256" key="9">
    <source>
        <dbReference type="PROSITE-ProRule" id="PRU00205"/>
    </source>
</evidence>
<proteinExistence type="predicted"/>
<evidence type="ECO:0000256" key="6">
    <source>
        <dbReference type="ARBA" id="ARBA00022989"/>
    </source>
</evidence>
<keyword evidence="4" id="KW-0444">Lipid biosynthesis</keyword>
<feature type="domain" description="TLC" evidence="11">
    <location>
        <begin position="1"/>
        <end position="151"/>
    </location>
</feature>
<gene>
    <name evidence="12" type="ORF">U0070_009431</name>
</gene>
<dbReference type="GO" id="GO:0046513">
    <property type="term" value="P:ceramide biosynthetic process"/>
    <property type="evidence" value="ECO:0007669"/>
    <property type="project" value="InterPro"/>
</dbReference>
<evidence type="ECO:0000256" key="4">
    <source>
        <dbReference type="ARBA" id="ARBA00022516"/>
    </source>
</evidence>
<dbReference type="Pfam" id="PF03798">
    <property type="entry name" value="TRAM_LAG1_CLN8"/>
    <property type="match status" value="1"/>
</dbReference>
<dbReference type="SMART" id="SM00724">
    <property type="entry name" value="TLC"/>
    <property type="match status" value="1"/>
</dbReference>
<dbReference type="GO" id="GO:0050291">
    <property type="term" value="F:sphingosine N-acyltransferase activity"/>
    <property type="evidence" value="ECO:0007669"/>
    <property type="project" value="InterPro"/>
</dbReference>
<accession>A0AAW0H084</accession>
<dbReference type="PANTHER" id="PTHR12560">
    <property type="entry name" value="LONGEVITY ASSURANCE FACTOR 1 LAG1"/>
    <property type="match status" value="1"/>
</dbReference>
<evidence type="ECO:0000256" key="2">
    <source>
        <dbReference type="ARBA" id="ARBA00004760"/>
    </source>
</evidence>
<feature type="transmembrane region" description="Helical" evidence="10">
    <location>
        <begin position="30"/>
        <end position="54"/>
    </location>
</feature>
<evidence type="ECO:0000256" key="1">
    <source>
        <dbReference type="ARBA" id="ARBA00004141"/>
    </source>
</evidence>
<feature type="transmembrane region" description="Helical" evidence="10">
    <location>
        <begin position="75"/>
        <end position="101"/>
    </location>
</feature>
<evidence type="ECO:0000256" key="3">
    <source>
        <dbReference type="ARBA" id="ARBA00004991"/>
    </source>
</evidence>
<dbReference type="InterPro" id="IPR006634">
    <property type="entry name" value="TLC-dom"/>
</dbReference>
<keyword evidence="7 9" id="KW-0472">Membrane</keyword>
<dbReference type="Proteomes" id="UP001488838">
    <property type="component" value="Unassembled WGS sequence"/>
</dbReference>
<evidence type="ECO:0000259" key="11">
    <source>
        <dbReference type="PROSITE" id="PS50922"/>
    </source>
</evidence>
<keyword evidence="5 9" id="KW-0812">Transmembrane</keyword>
<sequence length="179" mass="20728">MNNQALLSLLITLPFDIKHKDFKEQVVHHFVTVGLIAFSYGSNLLHIGSVVLLLHDCSDYLLKACKMFNYSCSTIARRVCNAVFIIFSLVFFYSHLTFFSIQVFYSTLFDSIKNRSPFFGYYYFNVLLLMLQILHVYWFCLILRMICSFLWKGQMVENIHSDAKESDSSDDGAVPEILS</sequence>
<dbReference type="PANTHER" id="PTHR12560:SF6">
    <property type="entry name" value="CERAMIDE SYNTHASE 4"/>
    <property type="match status" value="1"/>
</dbReference>
<evidence type="ECO:0000256" key="10">
    <source>
        <dbReference type="SAM" id="Phobius"/>
    </source>
</evidence>
<dbReference type="GO" id="GO:0016020">
    <property type="term" value="C:membrane"/>
    <property type="evidence" value="ECO:0007669"/>
    <property type="project" value="UniProtKB-SubCell"/>
</dbReference>
<dbReference type="AlphaFoldDB" id="A0AAW0H084"/>
<dbReference type="EMBL" id="JBBHLL010001499">
    <property type="protein sequence ID" value="KAK7796023.1"/>
    <property type="molecule type" value="Genomic_DNA"/>
</dbReference>
<comment type="caution">
    <text evidence="12">The sequence shown here is derived from an EMBL/GenBank/DDBJ whole genome shotgun (WGS) entry which is preliminary data.</text>
</comment>
<keyword evidence="13" id="KW-1185">Reference proteome</keyword>
<reference evidence="12 13" key="1">
    <citation type="journal article" date="2023" name="bioRxiv">
        <title>Conserved and derived expression patterns and positive selection on dental genes reveal complex evolutionary context of ever-growing rodent molars.</title>
        <authorList>
            <person name="Calamari Z.T."/>
            <person name="Song A."/>
            <person name="Cohen E."/>
            <person name="Akter M."/>
            <person name="Roy R.D."/>
            <person name="Hallikas O."/>
            <person name="Christensen M.M."/>
            <person name="Li P."/>
            <person name="Marangoni P."/>
            <person name="Jernvall J."/>
            <person name="Klein O.D."/>
        </authorList>
    </citation>
    <scope>NUCLEOTIDE SEQUENCE [LARGE SCALE GENOMIC DNA]</scope>
    <source>
        <strain evidence="12">V071</strain>
    </source>
</reference>
<comment type="catalytic activity">
    <reaction evidence="8">
        <text>sphinganine + octadecanoyl-CoA = N-(octadecanoyl)-sphinganine + CoA + H(+)</text>
        <dbReference type="Rhea" id="RHEA:36547"/>
        <dbReference type="ChEBI" id="CHEBI:15378"/>
        <dbReference type="ChEBI" id="CHEBI:57287"/>
        <dbReference type="ChEBI" id="CHEBI:57394"/>
        <dbReference type="ChEBI" id="CHEBI:57817"/>
        <dbReference type="ChEBI" id="CHEBI:67033"/>
    </reaction>
    <physiologicalReaction direction="left-to-right" evidence="8">
        <dbReference type="Rhea" id="RHEA:36548"/>
    </physiologicalReaction>
</comment>
<evidence type="ECO:0000256" key="7">
    <source>
        <dbReference type="ARBA" id="ARBA00023136"/>
    </source>
</evidence>
<evidence type="ECO:0000256" key="8">
    <source>
        <dbReference type="ARBA" id="ARBA00049036"/>
    </source>
</evidence>
<evidence type="ECO:0000313" key="12">
    <source>
        <dbReference type="EMBL" id="KAK7796023.1"/>
    </source>
</evidence>
<comment type="pathway">
    <text evidence="2">Lipid metabolism; sphingolipid metabolism.</text>
</comment>
<keyword evidence="6 10" id="KW-1133">Transmembrane helix</keyword>
<name>A0AAW0H084_MYOGA</name>